<dbReference type="EMBL" id="BK015955">
    <property type="protein sequence ID" value="DAF86888.1"/>
    <property type="molecule type" value="Genomic_DNA"/>
</dbReference>
<dbReference type="InterPro" id="IPR025272">
    <property type="entry name" value="SocA_Panacea"/>
</dbReference>
<sequence length="172" mass="20277">MGFLYIYDMELKSTDYARLIQYAAQKLHMVRLNKTQINKILFYVYGVYYAETNNLLFEDDSPKVWPYGPVFPIVNKKINPDEIITSFPKDVLYEFNKHSKALELVKTAVNAMYNMSALSLTQWSHQEGSPWYDTLYIKNDKGDICGQNKWNTPIPKELIKNYFLEPKNRIKQ</sequence>
<proteinExistence type="predicted"/>
<name>A0A8S5TXG6_9CAUD</name>
<organism evidence="2">
    <name type="scientific">Siphoviridae sp. ctvBz3</name>
    <dbReference type="NCBI Taxonomy" id="2825720"/>
    <lineage>
        <taxon>Viruses</taxon>
        <taxon>Duplodnaviria</taxon>
        <taxon>Heunggongvirae</taxon>
        <taxon>Uroviricota</taxon>
        <taxon>Caudoviricetes</taxon>
    </lineage>
</organism>
<dbReference type="Pfam" id="PF13274">
    <property type="entry name" value="SocA_Panacea"/>
    <property type="match status" value="1"/>
</dbReference>
<feature type="domain" description="Antitoxin SocA-like Panacea" evidence="1">
    <location>
        <begin position="37"/>
        <end position="131"/>
    </location>
</feature>
<reference evidence="2" key="1">
    <citation type="journal article" date="2021" name="Proc. Natl. Acad. Sci. U.S.A.">
        <title>A Catalog of Tens of Thousands of Viruses from Human Metagenomes Reveals Hidden Associations with Chronic Diseases.</title>
        <authorList>
            <person name="Tisza M.J."/>
            <person name="Buck C.B."/>
        </authorList>
    </citation>
    <scope>NUCLEOTIDE SEQUENCE</scope>
    <source>
        <strain evidence="2">CtvBz3</strain>
    </source>
</reference>
<protein>
    <recommendedName>
        <fullName evidence="1">Antitoxin SocA-like Panacea domain-containing protein</fullName>
    </recommendedName>
</protein>
<evidence type="ECO:0000313" key="2">
    <source>
        <dbReference type="EMBL" id="DAF86888.1"/>
    </source>
</evidence>
<evidence type="ECO:0000259" key="1">
    <source>
        <dbReference type="Pfam" id="PF13274"/>
    </source>
</evidence>
<accession>A0A8S5TXG6</accession>